<dbReference type="InterPro" id="IPR011460">
    <property type="entry name" value="Lcl_C"/>
</dbReference>
<dbReference type="AlphaFoldDB" id="A0A1G2MF57"/>
<organism evidence="2 3">
    <name type="scientific">Candidatus Taylorbacteria bacterium RIFCSPHIGHO2_02_49_25</name>
    <dbReference type="NCBI Taxonomy" id="1802305"/>
    <lineage>
        <taxon>Bacteria</taxon>
        <taxon>Candidatus Tayloriibacteriota</taxon>
    </lineage>
</organism>
<name>A0A1G2MF57_9BACT</name>
<reference evidence="2 3" key="1">
    <citation type="journal article" date="2016" name="Nat. Commun.">
        <title>Thousands of microbial genomes shed light on interconnected biogeochemical processes in an aquifer system.</title>
        <authorList>
            <person name="Anantharaman K."/>
            <person name="Brown C.T."/>
            <person name="Hug L.A."/>
            <person name="Sharon I."/>
            <person name="Castelle C.J."/>
            <person name="Probst A.J."/>
            <person name="Thomas B.C."/>
            <person name="Singh A."/>
            <person name="Wilkins M.J."/>
            <person name="Karaoz U."/>
            <person name="Brodie E.L."/>
            <person name="Williams K.H."/>
            <person name="Hubbard S.S."/>
            <person name="Banfield J.F."/>
        </authorList>
    </citation>
    <scope>NUCLEOTIDE SEQUENCE [LARGE SCALE GENOMIC DNA]</scope>
</reference>
<dbReference type="Pfam" id="PF07603">
    <property type="entry name" value="Lcl_C"/>
    <property type="match status" value="1"/>
</dbReference>
<accession>A0A1G2MF57</accession>
<dbReference type="Proteomes" id="UP000176493">
    <property type="component" value="Unassembled WGS sequence"/>
</dbReference>
<evidence type="ECO:0000313" key="2">
    <source>
        <dbReference type="EMBL" id="OHA22463.1"/>
    </source>
</evidence>
<sequence length="316" mass="33233">MGTLIEASGDAIAADVFTGKTFSTSTASDQTGTLNLTCNTATFDGASNLVANAYDGAGDGTNRWCMTSSDTAAAANIATGTIAWIDGTAITGTFDPWSSQNLQTIDDWLCSGAASCTGKTEYIGEESTWTAVSGSPFNAGFATSSTPLNYSPVGANVYLFSGQVKQDGRTGLWWSDVSSTGSVTAVATSTTNNFTLTGSAGVGDGTRPWSTSTTTTTNGNAINFCNALNDISFAGYTDWYLPTQKQLMQAYIDGSANNLPNPGNNFWSSTEYYNNTANAWNVNLNNGNTNNNTKVSSNYVRCVRPKEMNFMPALIT</sequence>
<feature type="domain" description="Lcl C-terminal" evidence="1">
    <location>
        <begin position="166"/>
        <end position="304"/>
    </location>
</feature>
<gene>
    <name evidence="2" type="ORF">A2W52_00545</name>
</gene>
<evidence type="ECO:0000259" key="1">
    <source>
        <dbReference type="Pfam" id="PF07603"/>
    </source>
</evidence>
<evidence type="ECO:0000313" key="3">
    <source>
        <dbReference type="Proteomes" id="UP000176493"/>
    </source>
</evidence>
<dbReference type="EMBL" id="MHRJ01000025">
    <property type="protein sequence ID" value="OHA22463.1"/>
    <property type="molecule type" value="Genomic_DNA"/>
</dbReference>
<protein>
    <recommendedName>
        <fullName evidence="1">Lcl C-terminal domain-containing protein</fullName>
    </recommendedName>
</protein>
<proteinExistence type="predicted"/>
<comment type="caution">
    <text evidence="2">The sequence shown here is derived from an EMBL/GenBank/DDBJ whole genome shotgun (WGS) entry which is preliminary data.</text>
</comment>